<feature type="transmembrane region" description="Helical" evidence="8">
    <location>
        <begin position="113"/>
        <end position="136"/>
    </location>
</feature>
<feature type="transmembrane region" description="Helical" evidence="8">
    <location>
        <begin position="189"/>
        <end position="211"/>
    </location>
</feature>
<feature type="transmembrane region" description="Helical" evidence="8">
    <location>
        <begin position="279"/>
        <end position="301"/>
    </location>
</feature>
<comment type="similarity">
    <text evidence="2">Belongs to the binding-protein-dependent transport system permease family. FecCD subfamily.</text>
</comment>
<proteinExistence type="inferred from homology"/>
<sequence length="331" mass="36284">MVKTISPQRRLWTITVFVLLSITSLLITPFIGMENISPKMLWQDLPAIHNIFWNIRVPRIITAWLIGAMLAISGMVFQAILRNPLAEPFTLGIASGSALGAAIYIHSGIAFSLWIFSGLSFAAFIGAILMTFLIYVLNKNALESISRLLLVGVILSFFCSSLVMIMQAIGRPQDSYRLMQWMMGTITNVGYNDISSLIIVMIISTIIIALLTPKLNLLNAGHTIALTRGIEPTYTFIPLFFLVSLMMGTMIAVSGPIGFVGLVIPHITRQLIGNDHRYLWIAVLFLGGGILVIADLAARLLFAPSELPVGVITALLGAPFFILILIKDKKN</sequence>
<dbReference type="InterPro" id="IPR037294">
    <property type="entry name" value="ABC_BtuC-like"/>
</dbReference>
<feature type="transmembrane region" description="Helical" evidence="8">
    <location>
        <begin position="88"/>
        <end position="107"/>
    </location>
</feature>
<feature type="transmembrane region" description="Helical" evidence="8">
    <location>
        <begin position="60"/>
        <end position="81"/>
    </location>
</feature>
<comment type="subcellular location">
    <subcellularLocation>
        <location evidence="1">Cell membrane</location>
        <topology evidence="1">Multi-pass membrane protein</topology>
    </subcellularLocation>
</comment>
<evidence type="ECO:0000256" key="1">
    <source>
        <dbReference type="ARBA" id="ARBA00004651"/>
    </source>
</evidence>
<keyword evidence="7 8" id="KW-0472">Membrane</keyword>
<accession>A0ABP9MKF8</accession>
<dbReference type="Gene3D" id="1.10.3470.10">
    <property type="entry name" value="ABC transporter involved in vitamin B12 uptake, BtuC"/>
    <property type="match status" value="1"/>
</dbReference>
<name>A0ABP9MKF8_9GAMM</name>
<evidence type="ECO:0000256" key="3">
    <source>
        <dbReference type="ARBA" id="ARBA00022448"/>
    </source>
</evidence>
<dbReference type="PANTHER" id="PTHR30472">
    <property type="entry name" value="FERRIC ENTEROBACTIN TRANSPORT SYSTEM PERMEASE PROTEIN"/>
    <property type="match status" value="1"/>
</dbReference>
<feature type="transmembrane region" description="Helical" evidence="8">
    <location>
        <begin position="148"/>
        <end position="169"/>
    </location>
</feature>
<keyword evidence="5 8" id="KW-0812">Transmembrane</keyword>
<feature type="transmembrane region" description="Helical" evidence="8">
    <location>
        <begin position="249"/>
        <end position="267"/>
    </location>
</feature>
<protein>
    <submittedName>
        <fullName evidence="9">Iron ABC transporter permease</fullName>
    </submittedName>
</protein>
<evidence type="ECO:0000256" key="6">
    <source>
        <dbReference type="ARBA" id="ARBA00022989"/>
    </source>
</evidence>
<evidence type="ECO:0000256" key="2">
    <source>
        <dbReference type="ARBA" id="ARBA00007935"/>
    </source>
</evidence>
<evidence type="ECO:0000256" key="7">
    <source>
        <dbReference type="ARBA" id="ARBA00023136"/>
    </source>
</evidence>
<organism evidence="9 10">
    <name type="scientific">Wohlfahrtiimonas larvae</name>
    <dbReference type="NCBI Taxonomy" id="1157986"/>
    <lineage>
        <taxon>Bacteria</taxon>
        <taxon>Pseudomonadati</taxon>
        <taxon>Pseudomonadota</taxon>
        <taxon>Gammaproteobacteria</taxon>
        <taxon>Cardiobacteriales</taxon>
        <taxon>Ignatzschineriaceae</taxon>
        <taxon>Wohlfahrtiimonas</taxon>
    </lineage>
</organism>
<dbReference type="EMBL" id="BAABKE010000003">
    <property type="protein sequence ID" value="GAA5097555.1"/>
    <property type="molecule type" value="Genomic_DNA"/>
</dbReference>
<evidence type="ECO:0000256" key="5">
    <source>
        <dbReference type="ARBA" id="ARBA00022692"/>
    </source>
</evidence>
<keyword evidence="6 8" id="KW-1133">Transmembrane helix</keyword>
<gene>
    <name evidence="9" type="ORF">GCM10023338_09080</name>
</gene>
<reference evidence="10" key="1">
    <citation type="journal article" date="2019" name="Int. J. Syst. Evol. Microbiol.">
        <title>The Global Catalogue of Microorganisms (GCM) 10K type strain sequencing project: providing services to taxonomists for standard genome sequencing and annotation.</title>
        <authorList>
            <consortium name="The Broad Institute Genomics Platform"/>
            <consortium name="The Broad Institute Genome Sequencing Center for Infectious Disease"/>
            <person name="Wu L."/>
            <person name="Ma J."/>
        </authorList>
    </citation>
    <scope>NUCLEOTIDE SEQUENCE [LARGE SCALE GENOMIC DNA]</scope>
    <source>
        <strain evidence="10">JCM 18424</strain>
    </source>
</reference>
<keyword evidence="3" id="KW-0813">Transport</keyword>
<dbReference type="PANTHER" id="PTHR30472:SF25">
    <property type="entry name" value="ABC TRANSPORTER PERMEASE PROTEIN MJ0876-RELATED"/>
    <property type="match status" value="1"/>
</dbReference>
<dbReference type="InterPro" id="IPR000522">
    <property type="entry name" value="ABC_transptr_permease_BtuC"/>
</dbReference>
<dbReference type="RefSeq" id="WP_345667324.1">
    <property type="nucleotide sequence ID" value="NZ_BAABKE010000003.1"/>
</dbReference>
<evidence type="ECO:0000313" key="9">
    <source>
        <dbReference type="EMBL" id="GAA5097555.1"/>
    </source>
</evidence>
<evidence type="ECO:0000256" key="4">
    <source>
        <dbReference type="ARBA" id="ARBA00022475"/>
    </source>
</evidence>
<dbReference type="SUPFAM" id="SSF81345">
    <property type="entry name" value="ABC transporter involved in vitamin B12 uptake, BtuC"/>
    <property type="match status" value="1"/>
</dbReference>
<comment type="caution">
    <text evidence="9">The sequence shown here is derived from an EMBL/GenBank/DDBJ whole genome shotgun (WGS) entry which is preliminary data.</text>
</comment>
<dbReference type="Pfam" id="PF01032">
    <property type="entry name" value="FecCD"/>
    <property type="match status" value="1"/>
</dbReference>
<evidence type="ECO:0000313" key="10">
    <source>
        <dbReference type="Proteomes" id="UP001500631"/>
    </source>
</evidence>
<evidence type="ECO:0000256" key="8">
    <source>
        <dbReference type="SAM" id="Phobius"/>
    </source>
</evidence>
<keyword evidence="4" id="KW-1003">Cell membrane</keyword>
<feature type="transmembrane region" description="Helical" evidence="8">
    <location>
        <begin position="307"/>
        <end position="326"/>
    </location>
</feature>
<keyword evidence="10" id="KW-1185">Reference proteome</keyword>
<dbReference type="CDD" id="cd06550">
    <property type="entry name" value="TM_ABC_iron-siderophores_like"/>
    <property type="match status" value="1"/>
</dbReference>
<feature type="transmembrane region" description="Helical" evidence="8">
    <location>
        <begin position="12"/>
        <end position="32"/>
    </location>
</feature>
<dbReference type="Proteomes" id="UP001500631">
    <property type="component" value="Unassembled WGS sequence"/>
</dbReference>